<name>A0A835W5B6_CHLIN</name>
<evidence type="ECO:0000313" key="2">
    <source>
        <dbReference type="EMBL" id="KAG2437878.1"/>
    </source>
</evidence>
<dbReference type="OrthoDB" id="526326at2759"/>
<keyword evidence="3" id="KW-1185">Reference proteome</keyword>
<evidence type="ECO:0000256" key="1">
    <source>
        <dbReference type="SAM" id="Coils"/>
    </source>
</evidence>
<dbReference type="Proteomes" id="UP000650467">
    <property type="component" value="Unassembled WGS sequence"/>
</dbReference>
<reference evidence="2" key="1">
    <citation type="journal article" date="2020" name="bioRxiv">
        <title>Comparative genomics of Chlamydomonas.</title>
        <authorList>
            <person name="Craig R.J."/>
            <person name="Hasan A.R."/>
            <person name="Ness R.W."/>
            <person name="Keightley P.D."/>
        </authorList>
    </citation>
    <scope>NUCLEOTIDE SEQUENCE</scope>
    <source>
        <strain evidence="2">SAG 7.73</strain>
    </source>
</reference>
<accession>A0A835W5B6</accession>
<protein>
    <submittedName>
        <fullName evidence="2">Uncharacterized protein</fullName>
    </submittedName>
</protein>
<dbReference type="AlphaFoldDB" id="A0A835W5B6"/>
<proteinExistence type="predicted"/>
<dbReference type="EMBL" id="JAEHOC010000010">
    <property type="protein sequence ID" value="KAG2437878.1"/>
    <property type="molecule type" value="Genomic_DNA"/>
</dbReference>
<keyword evidence="1" id="KW-0175">Coiled coil</keyword>
<evidence type="ECO:0000313" key="3">
    <source>
        <dbReference type="Proteomes" id="UP000650467"/>
    </source>
</evidence>
<organism evidence="2 3">
    <name type="scientific">Chlamydomonas incerta</name>
    <dbReference type="NCBI Taxonomy" id="51695"/>
    <lineage>
        <taxon>Eukaryota</taxon>
        <taxon>Viridiplantae</taxon>
        <taxon>Chlorophyta</taxon>
        <taxon>core chlorophytes</taxon>
        <taxon>Chlorophyceae</taxon>
        <taxon>CS clade</taxon>
        <taxon>Chlamydomonadales</taxon>
        <taxon>Chlamydomonadaceae</taxon>
        <taxon>Chlamydomonas</taxon>
    </lineage>
</organism>
<feature type="coiled-coil region" evidence="1">
    <location>
        <begin position="14"/>
        <end position="72"/>
    </location>
</feature>
<dbReference type="PANTHER" id="PTHR33129:SF1">
    <property type="entry name" value="ATP-BINDING PROTEIN"/>
    <property type="match status" value="1"/>
</dbReference>
<dbReference type="PANTHER" id="PTHR33129">
    <property type="entry name" value="PROTEIN KINASE DOMAIN-CONTAINING PROTEIN-RELATED"/>
    <property type="match status" value="1"/>
</dbReference>
<sequence>MKRARSNDDIQPEIEKFTSEIEKVEEKIEKTEEKEEIAESAVNVNRSALWEEQQLRTKDQELRKEKKQLCKQKYQLGSLATPDEPGTAMMARLRKLNGTVPAPGEVLSFSATSGLLLDPKYHSVYIRDCYEPLFKELMSSKCKDIIITGTLGIGKSWFLYYMLAQLQALPEPPPYILWEHLADETEMWCYNHATGEVLVGTRTAFKDQLRERKAWYICDGVKPNYSVLARIILISSPSRPTYKVYDSSVSKSLAVQLYERFGGVARYVLGVPSQQDEANPAARLEELVQELTAALDTCTADKVRSGIGALAASGPEVSHRVLHIITKDNFKLSHLDFASRWVADAFVARSIKNDVSALVTLVASSSGAIRGHLHEQLMHRVLAQGGEFTIEPVNCTTLASDKAKREPWQLPTASEMRSFKDVDEIMAGSNSSLLKKTYFRPLHANFSTVDSLLHVGKTLHLFQMTVASSGKTVSAKALTKLYKSLNITGKHYTSLRLYYVVPPDVFKSFKLSADSGSWPPTEDQPDALRTKLYVLKGRTTA</sequence>
<dbReference type="InterPro" id="IPR052980">
    <property type="entry name" value="Crinkler_effector"/>
</dbReference>
<gene>
    <name evidence="2" type="ORF">HXX76_005495</name>
</gene>
<comment type="caution">
    <text evidence="2">The sequence shown here is derived from an EMBL/GenBank/DDBJ whole genome shotgun (WGS) entry which is preliminary data.</text>
</comment>